<comment type="catalytic activity">
    <reaction evidence="1">
        <text>ATP + protein L-histidine = ADP + protein N-phospho-L-histidine.</text>
        <dbReference type="EC" id="2.7.13.3"/>
    </reaction>
</comment>
<accession>A0A7C9HCE9</accession>
<dbReference type="GO" id="GO:0005886">
    <property type="term" value="C:plasma membrane"/>
    <property type="evidence" value="ECO:0007669"/>
    <property type="project" value="UniProtKB-SubCell"/>
</dbReference>
<dbReference type="AlphaFoldDB" id="A0A7C9HCE9"/>
<evidence type="ECO:0000313" key="15">
    <source>
        <dbReference type="Proteomes" id="UP000483078"/>
    </source>
</evidence>
<evidence type="ECO:0000259" key="13">
    <source>
        <dbReference type="PROSITE" id="PS50885"/>
    </source>
</evidence>
<dbReference type="Proteomes" id="UP000483078">
    <property type="component" value="Unassembled WGS sequence"/>
</dbReference>
<feature type="transmembrane region" description="Helical" evidence="12">
    <location>
        <begin position="187"/>
        <end position="206"/>
    </location>
</feature>
<dbReference type="CDD" id="cd06225">
    <property type="entry name" value="HAMP"/>
    <property type="match status" value="1"/>
</dbReference>
<evidence type="ECO:0000313" key="14">
    <source>
        <dbReference type="EMBL" id="MTJ06049.1"/>
    </source>
</evidence>
<dbReference type="SUPFAM" id="SSF158472">
    <property type="entry name" value="HAMP domain-like"/>
    <property type="match status" value="1"/>
</dbReference>
<evidence type="ECO:0000256" key="10">
    <source>
        <dbReference type="ARBA" id="ARBA00023012"/>
    </source>
</evidence>
<dbReference type="PROSITE" id="PS50885">
    <property type="entry name" value="HAMP"/>
    <property type="match status" value="1"/>
</dbReference>
<feature type="transmembrane region" description="Helical" evidence="12">
    <location>
        <begin position="28"/>
        <end position="51"/>
    </location>
</feature>
<keyword evidence="11 12" id="KW-0472">Membrane</keyword>
<keyword evidence="4" id="KW-1003">Cell membrane</keyword>
<dbReference type="InterPro" id="IPR050398">
    <property type="entry name" value="HssS/ArlS-like"/>
</dbReference>
<dbReference type="InterPro" id="IPR003660">
    <property type="entry name" value="HAMP_dom"/>
</dbReference>
<dbReference type="GO" id="GO:0005524">
    <property type="term" value="F:ATP binding"/>
    <property type="evidence" value="ECO:0007669"/>
    <property type="project" value="UniProtKB-KW"/>
</dbReference>
<keyword evidence="5" id="KW-0597">Phosphoprotein</keyword>
<dbReference type="Gene3D" id="6.10.340.10">
    <property type="match status" value="1"/>
</dbReference>
<evidence type="ECO:0000256" key="1">
    <source>
        <dbReference type="ARBA" id="ARBA00000085"/>
    </source>
</evidence>
<keyword evidence="6" id="KW-0808">Transferase</keyword>
<proteinExistence type="predicted"/>
<dbReference type="SMART" id="SM00304">
    <property type="entry name" value="HAMP"/>
    <property type="match status" value="1"/>
</dbReference>
<organism evidence="14 15">
    <name type="scientific">Sediminimonas qiaohouensis</name>
    <dbReference type="NCBI Taxonomy" id="552061"/>
    <lineage>
        <taxon>Bacteria</taxon>
        <taxon>Pseudomonadati</taxon>
        <taxon>Pseudomonadota</taxon>
        <taxon>Alphaproteobacteria</taxon>
        <taxon>Rhodobacterales</taxon>
        <taxon>Roseobacteraceae</taxon>
        <taxon>Sediminimonas</taxon>
    </lineage>
</organism>
<dbReference type="Pfam" id="PF00672">
    <property type="entry name" value="HAMP"/>
    <property type="match status" value="1"/>
</dbReference>
<evidence type="ECO:0000256" key="9">
    <source>
        <dbReference type="ARBA" id="ARBA00022840"/>
    </source>
</evidence>
<evidence type="ECO:0000256" key="5">
    <source>
        <dbReference type="ARBA" id="ARBA00022553"/>
    </source>
</evidence>
<keyword evidence="9" id="KW-0067">ATP-binding</keyword>
<keyword evidence="7" id="KW-0547">Nucleotide-binding</keyword>
<keyword evidence="10" id="KW-0902">Two-component regulatory system</keyword>
<protein>
    <recommendedName>
        <fullName evidence="3">histidine kinase</fullName>
        <ecNumber evidence="3">2.7.13.3</ecNumber>
    </recommendedName>
</protein>
<evidence type="ECO:0000256" key="11">
    <source>
        <dbReference type="ARBA" id="ARBA00023136"/>
    </source>
</evidence>
<evidence type="ECO:0000256" key="7">
    <source>
        <dbReference type="ARBA" id="ARBA00022741"/>
    </source>
</evidence>
<keyword evidence="12" id="KW-0812">Transmembrane</keyword>
<sequence length="335" mass="36360">MTSPAMPQSSLYARIKETLSSLSLSAKLAVLIAAGFLATFAVSFLLITANVRAMGLDFQSQNETLVASFLAEQIRLPLQHKDAERLENIYKPVAEKDRSLIQIDVVHVSGEHIAQYASGDNVPEGLQKLLDEALTNGEQVHHSSGNMNMVAVPVTSEDGETMLGAAGFVWGNGSFLNAQISEIKKSVAISALGALLGIAVIVYVISRVVVHPIQTLSNAMQTVSEQNYEIEISGTDRGDEIGIMAAQLAHFRDTLAKEKQLEAERQEESALRRKLFLRLGEGMSHLAAGRTDCPISVDEFASLDRNHVEICEDFNNVLVNLRDVLSTIVSTAESD</sequence>
<dbReference type="GO" id="GO:0000155">
    <property type="term" value="F:phosphorelay sensor kinase activity"/>
    <property type="evidence" value="ECO:0007669"/>
    <property type="project" value="TreeGrafter"/>
</dbReference>
<evidence type="ECO:0000256" key="6">
    <source>
        <dbReference type="ARBA" id="ARBA00022679"/>
    </source>
</evidence>
<feature type="domain" description="HAMP" evidence="13">
    <location>
        <begin position="207"/>
        <end position="260"/>
    </location>
</feature>
<dbReference type="RefSeq" id="WP_273251342.1">
    <property type="nucleotide sequence ID" value="NZ_VENJ01000035.1"/>
</dbReference>
<dbReference type="EMBL" id="VENJ01000035">
    <property type="protein sequence ID" value="MTJ06049.1"/>
    <property type="molecule type" value="Genomic_DNA"/>
</dbReference>
<name>A0A7C9HCE9_9RHOB</name>
<reference evidence="14 15" key="1">
    <citation type="submission" date="2019-06" db="EMBL/GenBank/DDBJ databases">
        <title>Enrichment of Autotrophic Halophilic Microorganisms from Red Sea Brine Pool Using Microbial Electrosynthesis System.</title>
        <authorList>
            <person name="Alqahtani M.F."/>
            <person name="Bajracharya S."/>
            <person name="Katuri K.P."/>
            <person name="Ali M."/>
            <person name="Saikaly P.E."/>
        </authorList>
    </citation>
    <scope>NUCLEOTIDE SEQUENCE [LARGE SCALE GENOMIC DNA]</scope>
    <source>
        <strain evidence="14">MES6</strain>
    </source>
</reference>
<evidence type="ECO:0000256" key="8">
    <source>
        <dbReference type="ARBA" id="ARBA00022777"/>
    </source>
</evidence>
<keyword evidence="8" id="KW-0418">Kinase</keyword>
<evidence type="ECO:0000256" key="3">
    <source>
        <dbReference type="ARBA" id="ARBA00012438"/>
    </source>
</evidence>
<evidence type="ECO:0000256" key="12">
    <source>
        <dbReference type="SAM" id="Phobius"/>
    </source>
</evidence>
<comment type="caution">
    <text evidence="14">The sequence shown here is derived from an EMBL/GenBank/DDBJ whole genome shotgun (WGS) entry which is preliminary data.</text>
</comment>
<dbReference type="PANTHER" id="PTHR45528:SF1">
    <property type="entry name" value="SENSOR HISTIDINE KINASE CPXA"/>
    <property type="match status" value="1"/>
</dbReference>
<dbReference type="EC" id="2.7.13.3" evidence="3"/>
<evidence type="ECO:0000256" key="2">
    <source>
        <dbReference type="ARBA" id="ARBA00004651"/>
    </source>
</evidence>
<evidence type="ECO:0000256" key="4">
    <source>
        <dbReference type="ARBA" id="ARBA00022475"/>
    </source>
</evidence>
<dbReference type="PANTHER" id="PTHR45528">
    <property type="entry name" value="SENSOR HISTIDINE KINASE CPXA"/>
    <property type="match status" value="1"/>
</dbReference>
<keyword evidence="12" id="KW-1133">Transmembrane helix</keyword>
<comment type="subcellular location">
    <subcellularLocation>
        <location evidence="2">Cell membrane</location>
        <topology evidence="2">Multi-pass membrane protein</topology>
    </subcellularLocation>
</comment>
<gene>
    <name evidence="14" type="ORF">FH759_15380</name>
</gene>